<dbReference type="EMBL" id="FNKO01000002">
    <property type="protein sequence ID" value="SDR05871.1"/>
    <property type="molecule type" value="Genomic_DNA"/>
</dbReference>
<dbReference type="AlphaFoldDB" id="A0A1H1FY71"/>
<evidence type="ECO:0000313" key="2">
    <source>
        <dbReference type="EMBL" id="SDR05871.1"/>
    </source>
</evidence>
<feature type="transmembrane region" description="Helical" evidence="1">
    <location>
        <begin position="146"/>
        <end position="168"/>
    </location>
</feature>
<evidence type="ECO:0000256" key="1">
    <source>
        <dbReference type="SAM" id="Phobius"/>
    </source>
</evidence>
<feature type="transmembrane region" description="Helical" evidence="1">
    <location>
        <begin position="79"/>
        <end position="103"/>
    </location>
</feature>
<keyword evidence="1" id="KW-0472">Membrane</keyword>
<evidence type="ECO:0000313" key="3">
    <source>
        <dbReference type="Proteomes" id="UP000199301"/>
    </source>
</evidence>
<feature type="transmembrane region" description="Helical" evidence="1">
    <location>
        <begin position="115"/>
        <end position="139"/>
    </location>
</feature>
<sequence>MVLPTAHPGGAAPNGGSALLAEGAEERWGAAPAVASKAVGVDTVGDRFAAGSFRRCGSRRSGRSVSEDRSSDARNTGAFLAFLTTLLVVPGLLAHGSWVFASFEGWAHGHGIRPVALLGGVSNALIAAVLAAGTVVLLLRRSLGRWMVVAGASGAVVAFLVEIARLLVRIAHLEDGDTEAFLTMGLLFLCAGLLGPALTLVCTLSGSTGEWLRQGPRGSSAGAEHRRT</sequence>
<organism evidence="2 3">
    <name type="scientific">Actinopolyspora saharensis</name>
    <dbReference type="NCBI Taxonomy" id="995062"/>
    <lineage>
        <taxon>Bacteria</taxon>
        <taxon>Bacillati</taxon>
        <taxon>Actinomycetota</taxon>
        <taxon>Actinomycetes</taxon>
        <taxon>Actinopolysporales</taxon>
        <taxon>Actinopolysporaceae</taxon>
        <taxon>Actinopolyspora</taxon>
    </lineage>
</organism>
<reference evidence="3" key="1">
    <citation type="submission" date="2016-10" db="EMBL/GenBank/DDBJ databases">
        <authorList>
            <person name="Varghese N."/>
            <person name="Submissions S."/>
        </authorList>
    </citation>
    <scope>NUCLEOTIDE SEQUENCE [LARGE SCALE GENOMIC DNA]</scope>
    <source>
        <strain evidence="3">DSM 45459</strain>
    </source>
</reference>
<accession>A0A1H1FY71</accession>
<dbReference type="Proteomes" id="UP000199301">
    <property type="component" value="Unassembled WGS sequence"/>
</dbReference>
<feature type="transmembrane region" description="Helical" evidence="1">
    <location>
        <begin position="180"/>
        <end position="204"/>
    </location>
</feature>
<proteinExistence type="predicted"/>
<protein>
    <submittedName>
        <fullName evidence="2">Uncharacterized protein</fullName>
    </submittedName>
</protein>
<keyword evidence="1" id="KW-1133">Transmembrane helix</keyword>
<keyword evidence="3" id="KW-1185">Reference proteome</keyword>
<keyword evidence="1" id="KW-0812">Transmembrane</keyword>
<gene>
    <name evidence="2" type="ORF">SAMN04489718_3309</name>
</gene>
<name>A0A1H1FY71_9ACTN</name>
<dbReference type="STRING" id="995062.SAMN04489718_3309"/>